<name>A0A543I4R3_9MICO</name>
<dbReference type="GO" id="GO:0005886">
    <property type="term" value="C:plasma membrane"/>
    <property type="evidence" value="ECO:0007669"/>
    <property type="project" value="UniProtKB-SubCell"/>
</dbReference>
<feature type="transmembrane region" description="Helical" evidence="7">
    <location>
        <begin position="36"/>
        <end position="54"/>
    </location>
</feature>
<keyword evidence="9" id="KW-1185">Reference proteome</keyword>
<keyword evidence="4 7" id="KW-0812">Transmembrane</keyword>
<dbReference type="RefSeq" id="WP_141915389.1">
    <property type="nucleotide sequence ID" value="NZ_BAAAYS010000012.1"/>
</dbReference>
<evidence type="ECO:0000256" key="3">
    <source>
        <dbReference type="ARBA" id="ARBA00022475"/>
    </source>
</evidence>
<accession>A0A543I4R3</accession>
<keyword evidence="3" id="KW-1003">Cell membrane</keyword>
<comment type="similarity">
    <text evidence="2">Belongs to the CPA3 antiporters (TC 2.A.63) subunit E family.</text>
</comment>
<evidence type="ECO:0000256" key="7">
    <source>
        <dbReference type="SAM" id="Phobius"/>
    </source>
</evidence>
<keyword evidence="6 7" id="KW-0472">Membrane</keyword>
<evidence type="ECO:0000313" key="8">
    <source>
        <dbReference type="EMBL" id="TQM65586.1"/>
    </source>
</evidence>
<reference evidence="8 9" key="1">
    <citation type="submission" date="2019-06" db="EMBL/GenBank/DDBJ databases">
        <title>Sequencing the genomes of 1000 actinobacteria strains.</title>
        <authorList>
            <person name="Klenk H.-P."/>
        </authorList>
    </citation>
    <scope>NUCLEOTIDE SEQUENCE [LARGE SCALE GENOMIC DNA]</scope>
    <source>
        <strain evidence="8 9">DSM 18031</strain>
    </source>
</reference>
<feature type="transmembrane region" description="Helical" evidence="7">
    <location>
        <begin position="12"/>
        <end position="30"/>
    </location>
</feature>
<dbReference type="Proteomes" id="UP000318331">
    <property type="component" value="Unassembled WGS sequence"/>
</dbReference>
<sequence length="187" mass="21213">MSTSRTTGQPASLLGTLLAQVGLVVIWMLLWDQITWTTIITGCLISILLGRVFYLPPVDFGGRISFWHLLLFSLRMMIDVIRASIHVAWLAVNWRYTPSNAIIAIDLHTRSDLILTWTVEAVSLVPGTIVVEADREERRLYLHILDVHDDIDLEKVRRSVRATEVRLTMALGSRAEVARLRAERSEP</sequence>
<evidence type="ECO:0000256" key="5">
    <source>
        <dbReference type="ARBA" id="ARBA00022989"/>
    </source>
</evidence>
<dbReference type="NCBIfam" id="NF006521">
    <property type="entry name" value="PRK08965.1-5"/>
    <property type="match status" value="1"/>
</dbReference>
<dbReference type="AlphaFoldDB" id="A0A543I4R3"/>
<evidence type="ECO:0000256" key="2">
    <source>
        <dbReference type="ARBA" id="ARBA00006228"/>
    </source>
</evidence>
<evidence type="ECO:0000313" key="9">
    <source>
        <dbReference type="Proteomes" id="UP000318331"/>
    </source>
</evidence>
<dbReference type="EMBL" id="VFPN01000001">
    <property type="protein sequence ID" value="TQM65586.1"/>
    <property type="molecule type" value="Genomic_DNA"/>
</dbReference>
<comment type="caution">
    <text evidence="8">The sequence shown here is derived from an EMBL/GenBank/DDBJ whole genome shotgun (WGS) entry which is preliminary data.</text>
</comment>
<organism evidence="8 9">
    <name type="scientific">Klugiella xanthotipulae</name>
    <dbReference type="NCBI Taxonomy" id="244735"/>
    <lineage>
        <taxon>Bacteria</taxon>
        <taxon>Bacillati</taxon>
        <taxon>Actinomycetota</taxon>
        <taxon>Actinomycetes</taxon>
        <taxon>Micrococcales</taxon>
        <taxon>Microbacteriaceae</taxon>
        <taxon>Klugiella</taxon>
    </lineage>
</organism>
<evidence type="ECO:0000256" key="6">
    <source>
        <dbReference type="ARBA" id="ARBA00023136"/>
    </source>
</evidence>
<keyword evidence="5 7" id="KW-1133">Transmembrane helix</keyword>
<dbReference type="OrthoDB" id="3556991at2"/>
<evidence type="ECO:0000256" key="1">
    <source>
        <dbReference type="ARBA" id="ARBA00004651"/>
    </source>
</evidence>
<protein>
    <submittedName>
        <fullName evidence="8">Multisubunit sodium/proton antiporter MrpE subunit</fullName>
    </submittedName>
</protein>
<comment type="subcellular location">
    <subcellularLocation>
        <location evidence="1">Cell membrane</location>
        <topology evidence="1">Multi-pass membrane protein</topology>
    </subcellularLocation>
</comment>
<dbReference type="Pfam" id="PF01899">
    <property type="entry name" value="MNHE"/>
    <property type="match status" value="1"/>
</dbReference>
<evidence type="ECO:0000256" key="4">
    <source>
        <dbReference type="ARBA" id="ARBA00022692"/>
    </source>
</evidence>
<dbReference type="GO" id="GO:0008324">
    <property type="term" value="F:monoatomic cation transmembrane transporter activity"/>
    <property type="evidence" value="ECO:0007669"/>
    <property type="project" value="InterPro"/>
</dbReference>
<dbReference type="PANTHER" id="PTHR34584:SF1">
    <property type="entry name" value="NA(+)_H(+) ANTIPORTER SUBUNIT E1"/>
    <property type="match status" value="1"/>
</dbReference>
<gene>
    <name evidence="8" type="ORF">FB466_0391</name>
</gene>
<dbReference type="PANTHER" id="PTHR34584">
    <property type="entry name" value="NA(+)/H(+) ANTIPORTER SUBUNIT E1"/>
    <property type="match status" value="1"/>
</dbReference>
<proteinExistence type="inferred from homology"/>
<dbReference type="InterPro" id="IPR002758">
    <property type="entry name" value="Cation_antiport_E"/>
</dbReference>